<gene>
    <name evidence="1" type="ORF">CDAR_486781</name>
</gene>
<dbReference type="EMBL" id="BPLQ01002233">
    <property type="protein sequence ID" value="GIX90259.1"/>
    <property type="molecule type" value="Genomic_DNA"/>
</dbReference>
<comment type="caution">
    <text evidence="1">The sequence shown here is derived from an EMBL/GenBank/DDBJ whole genome shotgun (WGS) entry which is preliminary data.</text>
</comment>
<organism evidence="1 2">
    <name type="scientific">Caerostris darwini</name>
    <dbReference type="NCBI Taxonomy" id="1538125"/>
    <lineage>
        <taxon>Eukaryota</taxon>
        <taxon>Metazoa</taxon>
        <taxon>Ecdysozoa</taxon>
        <taxon>Arthropoda</taxon>
        <taxon>Chelicerata</taxon>
        <taxon>Arachnida</taxon>
        <taxon>Araneae</taxon>
        <taxon>Araneomorphae</taxon>
        <taxon>Entelegynae</taxon>
        <taxon>Araneoidea</taxon>
        <taxon>Araneidae</taxon>
        <taxon>Caerostris</taxon>
    </lineage>
</organism>
<name>A0AAV4P0U8_9ARAC</name>
<evidence type="ECO:0000313" key="1">
    <source>
        <dbReference type="EMBL" id="GIX90259.1"/>
    </source>
</evidence>
<dbReference type="Proteomes" id="UP001054837">
    <property type="component" value="Unassembled WGS sequence"/>
</dbReference>
<keyword evidence="2" id="KW-1185">Reference proteome</keyword>
<accession>A0AAV4P0U8</accession>
<reference evidence="1 2" key="1">
    <citation type="submission" date="2021-06" db="EMBL/GenBank/DDBJ databases">
        <title>Caerostris darwini draft genome.</title>
        <authorList>
            <person name="Kono N."/>
            <person name="Arakawa K."/>
        </authorList>
    </citation>
    <scope>NUCLEOTIDE SEQUENCE [LARGE SCALE GENOMIC DNA]</scope>
</reference>
<protein>
    <submittedName>
        <fullName evidence="1">Uncharacterized protein</fullName>
    </submittedName>
</protein>
<proteinExistence type="predicted"/>
<dbReference type="AlphaFoldDB" id="A0AAV4P0U8"/>
<evidence type="ECO:0000313" key="2">
    <source>
        <dbReference type="Proteomes" id="UP001054837"/>
    </source>
</evidence>
<sequence length="129" mass="14264">MITNIKKIISTVLSKHCLHSVRTRYVLSCTKHASDTLSLSHLRNSRIGLVKYDAATQLRCPSAAIKRRTGRRALQFARLEPTGFRVGTLPCCLRGCPSRLPATDARCGRSLPGRAPILGGWLGFDRFSE</sequence>